<evidence type="ECO:0000313" key="7">
    <source>
        <dbReference type="EMBL" id="AMO68547.1"/>
    </source>
</evidence>
<comment type="pathway">
    <text evidence="5">tRNA modification; tRNA-queuosine biosynthesis.</text>
</comment>
<comment type="function">
    <text evidence="5">Catalyzes the NADPH-dependent reduction of 7-cyano-7-deazaguanine (preQ0) to 7-aminomethyl-7-deazaguanine (preQ1).</text>
</comment>
<feature type="binding site" evidence="5">
    <location>
        <begin position="222"/>
        <end position="223"/>
    </location>
    <ligand>
        <name>substrate</name>
    </ligand>
</feature>
<keyword evidence="1 5" id="KW-0963">Cytoplasm</keyword>
<dbReference type="Proteomes" id="UP000074119">
    <property type="component" value="Chromosome"/>
</dbReference>
<evidence type="ECO:0000313" key="8">
    <source>
        <dbReference type="Proteomes" id="UP000074119"/>
    </source>
</evidence>
<keyword evidence="2 5" id="KW-0671">Queuosine biosynthesis</keyword>
<dbReference type="SUPFAM" id="SSF55620">
    <property type="entry name" value="Tetrahydrobiopterin biosynthesis enzymes-like"/>
    <property type="match status" value="1"/>
</dbReference>
<evidence type="ECO:0000256" key="3">
    <source>
        <dbReference type="ARBA" id="ARBA00022857"/>
    </source>
</evidence>
<dbReference type="EMBL" id="CP014544">
    <property type="protein sequence ID" value="AMO68547.1"/>
    <property type="molecule type" value="Genomic_DNA"/>
</dbReference>
<feature type="binding site" evidence="5">
    <location>
        <begin position="82"/>
        <end position="84"/>
    </location>
    <ligand>
        <name>substrate</name>
    </ligand>
</feature>
<dbReference type="PANTHER" id="PTHR34354:SF1">
    <property type="entry name" value="NADPH-DEPENDENT 7-CYANO-7-DEAZAGUANINE REDUCTASE"/>
    <property type="match status" value="1"/>
</dbReference>
<evidence type="ECO:0000256" key="5">
    <source>
        <dbReference type="HAMAP-Rule" id="MF_00817"/>
    </source>
</evidence>
<organism evidence="7 8">
    <name type="scientific">Zhongshania aliphaticivorans</name>
    <dbReference type="NCBI Taxonomy" id="1470434"/>
    <lineage>
        <taxon>Bacteria</taxon>
        <taxon>Pseudomonadati</taxon>
        <taxon>Pseudomonadota</taxon>
        <taxon>Gammaproteobacteria</taxon>
        <taxon>Cellvibrionales</taxon>
        <taxon>Spongiibacteraceae</taxon>
        <taxon>Zhongshania</taxon>
    </lineage>
</organism>
<dbReference type="RefSeq" id="WP_008250001.1">
    <property type="nucleotide sequence ID" value="NZ_CP014544.1"/>
</dbReference>
<comment type="subunit">
    <text evidence="5">Homodimer.</text>
</comment>
<dbReference type="PIRSF" id="PIRSF004750">
    <property type="entry name" value="Nitrile_oxidored_YqcD_prd"/>
    <property type="match status" value="1"/>
</dbReference>
<dbReference type="GO" id="GO:0008616">
    <property type="term" value="P:tRNA queuosine(34) biosynthetic process"/>
    <property type="evidence" value="ECO:0007669"/>
    <property type="project" value="UniProtKB-UniRule"/>
</dbReference>
<dbReference type="GO" id="GO:0033739">
    <property type="term" value="F:preQ1 synthase activity"/>
    <property type="evidence" value="ECO:0007669"/>
    <property type="project" value="UniProtKB-UniRule"/>
</dbReference>
<dbReference type="AlphaFoldDB" id="A0A127M5P8"/>
<feature type="active site" description="Proton donor" evidence="5">
    <location>
        <position position="190"/>
    </location>
</feature>
<dbReference type="HAMAP" id="MF_00817">
    <property type="entry name" value="QueF_type2"/>
    <property type="match status" value="1"/>
</dbReference>
<protein>
    <recommendedName>
        <fullName evidence="5">NADPH-dependent 7-cyano-7-deazaguanine reductase</fullName>
        <ecNumber evidence="5">1.7.1.13</ecNumber>
    </recommendedName>
    <alternativeName>
        <fullName evidence="5">7-cyano-7-carbaguanine reductase</fullName>
    </alternativeName>
    <alternativeName>
        <fullName evidence="5">NADPH-dependent nitrile oxidoreductase</fullName>
    </alternativeName>
    <alternativeName>
        <fullName evidence="5">PreQ(0) reductase</fullName>
    </alternativeName>
</protein>
<dbReference type="PANTHER" id="PTHR34354">
    <property type="entry name" value="NADPH-DEPENDENT 7-CYANO-7-DEAZAGUANINE REDUCTASE"/>
    <property type="match status" value="1"/>
</dbReference>
<dbReference type="InterPro" id="IPR029139">
    <property type="entry name" value="QueF_N"/>
</dbReference>
<dbReference type="KEGG" id="zal:AZF00_09645"/>
<dbReference type="EC" id="1.7.1.13" evidence="5"/>
<dbReference type="InterPro" id="IPR043133">
    <property type="entry name" value="GTP-CH-I_C/QueF"/>
</dbReference>
<dbReference type="Pfam" id="PF14819">
    <property type="entry name" value="QueF_N"/>
    <property type="match status" value="1"/>
</dbReference>
<reference evidence="7 8" key="1">
    <citation type="submission" date="2015-12" db="EMBL/GenBank/DDBJ databases">
        <authorList>
            <person name="Shamseldin A."/>
            <person name="Moawad H."/>
            <person name="Abd El-Rahim W.M."/>
            <person name="Sadowsky M.J."/>
        </authorList>
    </citation>
    <scope>NUCLEOTIDE SEQUENCE [LARGE SCALE GENOMIC DNA]</scope>
    <source>
        <strain evidence="7 8">SM2</strain>
    </source>
</reference>
<comment type="catalytic activity">
    <reaction evidence="5">
        <text>7-aminomethyl-7-carbaguanine + 2 NADP(+) = 7-cyano-7-carbaguanine + 2 NADPH + 3 H(+)</text>
        <dbReference type="Rhea" id="RHEA:13409"/>
        <dbReference type="ChEBI" id="CHEBI:15378"/>
        <dbReference type="ChEBI" id="CHEBI:45075"/>
        <dbReference type="ChEBI" id="CHEBI:57783"/>
        <dbReference type="ChEBI" id="CHEBI:58349"/>
        <dbReference type="ChEBI" id="CHEBI:58703"/>
        <dbReference type="EC" id="1.7.1.13"/>
    </reaction>
</comment>
<dbReference type="STRING" id="1470434.AZF00_09645"/>
<keyword evidence="4 5" id="KW-0560">Oxidoreductase</keyword>
<sequence>MSEQLSHGPLGEQVDYPSQYDPSCLHPIVRQAGRDGLGLGDVLPFGGVDIWNAYELSCLNEQGKPLVACAEFRVPAQSPNIIESKSFKLYLNSFNQTRLSGLDAMAEMLRHDLSLAAGAEVQVAIYCPEDWPANYSIALPRGECIDGLDICPDSYQPSPSLLSANTGNVIEETLYSHLLRSRCPVTSQPDWASIEISYRGPRINQEGLLAYLVSFREHDDFHEQCVEQIFSDISRYCAPVRLTVYARYLRRGGLDINPWRSNDDLASPENRRGARQ</sequence>
<dbReference type="InterPro" id="IPR029500">
    <property type="entry name" value="QueF"/>
</dbReference>
<comment type="subcellular location">
    <subcellularLocation>
        <location evidence="5">Cytoplasm</location>
    </subcellularLocation>
</comment>
<dbReference type="Pfam" id="PF14489">
    <property type="entry name" value="QueF"/>
    <property type="match status" value="1"/>
</dbReference>
<dbReference type="GO" id="GO:0005737">
    <property type="term" value="C:cytoplasm"/>
    <property type="evidence" value="ECO:0007669"/>
    <property type="project" value="UniProtKB-SubCell"/>
</dbReference>
<evidence type="ECO:0000256" key="1">
    <source>
        <dbReference type="ARBA" id="ARBA00022490"/>
    </source>
</evidence>
<name>A0A127M5P8_9GAMM</name>
<dbReference type="InterPro" id="IPR050084">
    <property type="entry name" value="NADPH_dep_7-cyano-7-deazaG_red"/>
</dbReference>
<dbReference type="InterPro" id="IPR016428">
    <property type="entry name" value="QueF_type2"/>
</dbReference>
<dbReference type="Gene3D" id="3.30.1130.10">
    <property type="match status" value="2"/>
</dbReference>
<gene>
    <name evidence="5" type="primary">queF</name>
    <name evidence="7" type="ORF">AZF00_09645</name>
</gene>
<keyword evidence="3 5" id="KW-0521">NADP</keyword>
<comment type="similarity">
    <text evidence="5">Belongs to the GTP cyclohydrolase I family. QueF type 2 subfamily.</text>
</comment>
<proteinExistence type="inferred from homology"/>
<feature type="domain" description="NADPH-dependent 7-cyano-7-deazaguanine reductase N-terminal" evidence="6">
    <location>
        <begin position="16"/>
        <end position="125"/>
    </location>
</feature>
<evidence type="ECO:0000256" key="4">
    <source>
        <dbReference type="ARBA" id="ARBA00023002"/>
    </source>
</evidence>
<feature type="active site" description="Thioimide intermediate" evidence="5">
    <location>
        <position position="183"/>
    </location>
</feature>
<dbReference type="NCBIfam" id="TIGR03138">
    <property type="entry name" value="QueF"/>
    <property type="match status" value="1"/>
</dbReference>
<evidence type="ECO:0000259" key="6">
    <source>
        <dbReference type="Pfam" id="PF14819"/>
    </source>
</evidence>
<feature type="binding site" evidence="5">
    <location>
        <begin position="84"/>
        <end position="85"/>
    </location>
    <ligand>
        <name>NADPH</name>
        <dbReference type="ChEBI" id="CHEBI:57783"/>
    </ligand>
</feature>
<accession>A0A127M5P8</accession>
<feature type="binding site" evidence="5">
    <location>
        <begin position="251"/>
        <end position="252"/>
    </location>
    <ligand>
        <name>NADPH</name>
        <dbReference type="ChEBI" id="CHEBI:57783"/>
    </ligand>
</feature>
<evidence type="ECO:0000256" key="2">
    <source>
        <dbReference type="ARBA" id="ARBA00022785"/>
    </source>
</evidence>
<dbReference type="UniPathway" id="UPA00392"/>